<evidence type="ECO:0000313" key="14">
    <source>
        <dbReference type="EMBL" id="MBC2595019.1"/>
    </source>
</evidence>
<evidence type="ECO:0000256" key="12">
    <source>
        <dbReference type="RuleBase" id="RU362069"/>
    </source>
</evidence>
<dbReference type="PROSITE" id="PS01061">
    <property type="entry name" value="FLIP_2"/>
    <property type="match status" value="1"/>
</dbReference>
<keyword evidence="3 12" id="KW-0813">Transport</keyword>
<evidence type="ECO:0000256" key="4">
    <source>
        <dbReference type="ARBA" id="ARBA00022475"/>
    </source>
</evidence>
<feature type="transmembrane region" description="Helical" evidence="12">
    <location>
        <begin position="92"/>
        <end position="109"/>
    </location>
</feature>
<keyword evidence="15" id="KW-1185">Reference proteome</keyword>
<evidence type="ECO:0000256" key="3">
    <source>
        <dbReference type="ARBA" id="ARBA00022448"/>
    </source>
</evidence>
<dbReference type="PANTHER" id="PTHR30587">
    <property type="entry name" value="FLAGELLAR BIOSYNTHETIC PROTEIN FLIP"/>
    <property type="match status" value="1"/>
</dbReference>
<feature type="chain" id="PRO_5032440283" description="Flagellar biosynthetic protein FliP" evidence="13">
    <location>
        <begin position="17"/>
        <end position="246"/>
    </location>
</feature>
<keyword evidence="6 12" id="KW-1005">Bacterial flagellum biogenesis</keyword>
<keyword evidence="14" id="KW-0282">Flagellum</keyword>
<keyword evidence="7 12" id="KW-0653">Protein transport</keyword>
<evidence type="ECO:0000256" key="7">
    <source>
        <dbReference type="ARBA" id="ARBA00022927"/>
    </source>
</evidence>
<evidence type="ECO:0000256" key="6">
    <source>
        <dbReference type="ARBA" id="ARBA00022795"/>
    </source>
</evidence>
<sequence>MVILVCLIGLPGTLQAQTQAATDPGGLNLSLRLGDEAGDLDIGVAIQIVIVMTLLAVAPALVMLTTSFLRIIIVLGFLRNALGLQSTPPNQVLVGIAVFLSFFLMMPIAEKINQTALIPLENKAISSTEALELAKEPLREFMLKQASADDLEYFMQLASMPPTMAEDLPMRVVIPAFVVGELRRAFQMGFLIFLPFLVVDFVVATVLMAMGMMMMPPVIVSLPFKILLFVLADGWFLVLSSLASSF</sequence>
<comment type="similarity">
    <text evidence="1 12">Belongs to the FliP/MopC/SpaP family.</text>
</comment>
<keyword evidence="14" id="KW-0966">Cell projection</keyword>
<reference evidence="14 15" key="1">
    <citation type="submission" date="2020-07" db="EMBL/GenBank/DDBJ databases">
        <authorList>
            <person name="Feng X."/>
        </authorList>
    </citation>
    <scope>NUCLEOTIDE SEQUENCE [LARGE SCALE GENOMIC DNA]</scope>
    <source>
        <strain evidence="14 15">JCM31066</strain>
    </source>
</reference>
<gene>
    <name evidence="12 14" type="primary">fliP</name>
    <name evidence="14" type="ORF">H5P28_12195</name>
</gene>
<dbReference type="GO" id="GO:0009306">
    <property type="term" value="P:protein secretion"/>
    <property type="evidence" value="ECO:0007669"/>
    <property type="project" value="UniProtKB-UniRule"/>
</dbReference>
<name>A0A842HFH5_9BACT</name>
<keyword evidence="8 12" id="KW-1133">Transmembrane helix</keyword>
<dbReference type="Pfam" id="PF00813">
    <property type="entry name" value="FliP"/>
    <property type="match status" value="1"/>
</dbReference>
<dbReference type="PANTHER" id="PTHR30587:SF0">
    <property type="entry name" value="FLAGELLAR BIOSYNTHETIC PROTEIN FLIP"/>
    <property type="match status" value="1"/>
</dbReference>
<keyword evidence="5 12" id="KW-0812">Transmembrane</keyword>
<feature type="signal peptide" evidence="13">
    <location>
        <begin position="1"/>
        <end position="16"/>
    </location>
</feature>
<evidence type="ECO:0000256" key="5">
    <source>
        <dbReference type="ARBA" id="ARBA00022692"/>
    </source>
</evidence>
<dbReference type="PRINTS" id="PR00951">
    <property type="entry name" value="FLGBIOSNFLIP"/>
</dbReference>
<feature type="transmembrane region" description="Helical" evidence="12">
    <location>
        <begin position="190"/>
        <end position="214"/>
    </location>
</feature>
<feature type="transmembrane region" description="Helical" evidence="12">
    <location>
        <begin position="226"/>
        <end position="244"/>
    </location>
</feature>
<dbReference type="Proteomes" id="UP000546464">
    <property type="component" value="Unassembled WGS sequence"/>
</dbReference>
<proteinExistence type="inferred from homology"/>
<protein>
    <recommendedName>
        <fullName evidence="2 12">Flagellar biosynthetic protein FliP</fullName>
    </recommendedName>
</protein>
<evidence type="ECO:0000313" key="15">
    <source>
        <dbReference type="Proteomes" id="UP000546464"/>
    </source>
</evidence>
<keyword evidence="9 12" id="KW-0472">Membrane</keyword>
<comment type="subcellular location">
    <subcellularLocation>
        <location evidence="12">Cell membrane</location>
        <topology evidence="12">Multi-pass membrane protein</topology>
    </subcellularLocation>
    <subcellularLocation>
        <location evidence="12">Bacterial flagellum basal body</location>
    </subcellularLocation>
</comment>
<dbReference type="EMBL" id="JACHVB010000035">
    <property type="protein sequence ID" value="MBC2595019.1"/>
    <property type="molecule type" value="Genomic_DNA"/>
</dbReference>
<dbReference type="GO" id="GO:0005886">
    <property type="term" value="C:plasma membrane"/>
    <property type="evidence" value="ECO:0007669"/>
    <property type="project" value="UniProtKB-SubCell"/>
</dbReference>
<dbReference type="InterPro" id="IPR005837">
    <property type="entry name" value="FliP"/>
</dbReference>
<evidence type="ECO:0000256" key="2">
    <source>
        <dbReference type="ARBA" id="ARBA00021714"/>
    </source>
</evidence>
<keyword evidence="14" id="KW-0969">Cilium</keyword>
<comment type="function">
    <text evidence="12">Plays a role in the flagellum-specific transport system.</text>
</comment>
<keyword evidence="10" id="KW-0975">Bacterial flagellum</keyword>
<evidence type="ECO:0000256" key="10">
    <source>
        <dbReference type="ARBA" id="ARBA00023143"/>
    </source>
</evidence>
<evidence type="ECO:0000256" key="13">
    <source>
        <dbReference type="SAM" id="SignalP"/>
    </source>
</evidence>
<keyword evidence="13" id="KW-0732">Signal</keyword>
<organism evidence="14 15">
    <name type="scientific">Ruficoccus amylovorans</name>
    <dbReference type="NCBI Taxonomy" id="1804625"/>
    <lineage>
        <taxon>Bacteria</taxon>
        <taxon>Pseudomonadati</taxon>
        <taxon>Verrucomicrobiota</taxon>
        <taxon>Opitutia</taxon>
        <taxon>Puniceicoccales</taxon>
        <taxon>Cerasicoccaceae</taxon>
        <taxon>Ruficoccus</taxon>
    </lineage>
</organism>
<accession>A0A842HFH5</accession>
<dbReference type="GO" id="GO:0009425">
    <property type="term" value="C:bacterial-type flagellum basal body"/>
    <property type="evidence" value="ECO:0007669"/>
    <property type="project" value="UniProtKB-SubCell"/>
</dbReference>
<dbReference type="NCBIfam" id="NF009438">
    <property type="entry name" value="PRK12797.1"/>
    <property type="match status" value="1"/>
</dbReference>
<keyword evidence="4 12" id="KW-1003">Cell membrane</keyword>
<comment type="caution">
    <text evidence="12">Lacks conserved residue(s) required for the propagation of feature annotation.</text>
</comment>
<evidence type="ECO:0000256" key="1">
    <source>
        <dbReference type="ARBA" id="ARBA00006257"/>
    </source>
</evidence>
<dbReference type="GO" id="GO:0044781">
    <property type="term" value="P:bacterial-type flagellum organization"/>
    <property type="evidence" value="ECO:0007669"/>
    <property type="project" value="UniProtKB-UniRule"/>
</dbReference>
<keyword evidence="11 12" id="KW-1006">Bacterial flagellum protein export</keyword>
<dbReference type="AlphaFoldDB" id="A0A842HFH5"/>
<evidence type="ECO:0000256" key="8">
    <source>
        <dbReference type="ARBA" id="ARBA00022989"/>
    </source>
</evidence>
<dbReference type="NCBIfam" id="TIGR01103">
    <property type="entry name" value="fliP"/>
    <property type="match status" value="1"/>
</dbReference>
<comment type="caution">
    <text evidence="14">The sequence shown here is derived from an EMBL/GenBank/DDBJ whole genome shotgun (WGS) entry which is preliminary data.</text>
</comment>
<dbReference type="InterPro" id="IPR005838">
    <property type="entry name" value="T3SS_IM_P"/>
</dbReference>
<evidence type="ECO:0000256" key="9">
    <source>
        <dbReference type="ARBA" id="ARBA00023136"/>
    </source>
</evidence>
<dbReference type="PRINTS" id="PR01302">
    <property type="entry name" value="TYPE3IMPPROT"/>
</dbReference>
<evidence type="ECO:0000256" key="11">
    <source>
        <dbReference type="ARBA" id="ARBA00023225"/>
    </source>
</evidence>